<dbReference type="RefSeq" id="WP_267625201.1">
    <property type="nucleotide sequence ID" value="NZ_JAODIW010000010.1"/>
</dbReference>
<organism evidence="1 2">
    <name type="scientific">Halobium salinum</name>
    <dbReference type="NCBI Taxonomy" id="1364940"/>
    <lineage>
        <taxon>Archaea</taxon>
        <taxon>Methanobacteriati</taxon>
        <taxon>Methanobacteriota</taxon>
        <taxon>Stenosarchaea group</taxon>
        <taxon>Halobacteria</taxon>
        <taxon>Halobacteriales</taxon>
        <taxon>Haloferacaceae</taxon>
        <taxon>Halobium</taxon>
    </lineage>
</organism>
<gene>
    <name evidence="1" type="ORF">ACFO0N_02235</name>
</gene>
<evidence type="ECO:0000313" key="2">
    <source>
        <dbReference type="Proteomes" id="UP001595921"/>
    </source>
</evidence>
<evidence type="ECO:0000313" key="1">
    <source>
        <dbReference type="EMBL" id="MFC4356762.1"/>
    </source>
</evidence>
<name>A0ABD5P7F5_9EURY</name>
<keyword evidence="2" id="KW-1185">Reference proteome</keyword>
<dbReference type="Proteomes" id="UP001595921">
    <property type="component" value="Unassembled WGS sequence"/>
</dbReference>
<protein>
    <recommendedName>
        <fullName evidence="3">Secreted protein</fullName>
    </recommendedName>
</protein>
<proteinExistence type="predicted"/>
<dbReference type="AlphaFoldDB" id="A0ABD5P7F5"/>
<dbReference type="EMBL" id="JBHSDS010000002">
    <property type="protein sequence ID" value="MFC4356762.1"/>
    <property type="molecule type" value="Genomic_DNA"/>
</dbReference>
<sequence>MLTSALGSVSVSMLVPLAAFVLVAALTRACDRVRFVRDSPSSGGTTDVDGADDTDSGVSVLVRRARNRLRFG</sequence>
<comment type="caution">
    <text evidence="1">The sequence shown here is derived from an EMBL/GenBank/DDBJ whole genome shotgun (WGS) entry which is preliminary data.</text>
</comment>
<reference evidence="1 2" key="1">
    <citation type="journal article" date="2019" name="Int. J. Syst. Evol. Microbiol.">
        <title>The Global Catalogue of Microorganisms (GCM) 10K type strain sequencing project: providing services to taxonomists for standard genome sequencing and annotation.</title>
        <authorList>
            <consortium name="The Broad Institute Genomics Platform"/>
            <consortium name="The Broad Institute Genome Sequencing Center for Infectious Disease"/>
            <person name="Wu L."/>
            <person name="Ma J."/>
        </authorList>
    </citation>
    <scope>NUCLEOTIDE SEQUENCE [LARGE SCALE GENOMIC DNA]</scope>
    <source>
        <strain evidence="1 2">CGMCC 1.12553</strain>
    </source>
</reference>
<evidence type="ECO:0008006" key="3">
    <source>
        <dbReference type="Google" id="ProtNLM"/>
    </source>
</evidence>
<accession>A0ABD5P7F5</accession>